<dbReference type="PANTHER" id="PTHR47331:SF5">
    <property type="entry name" value="RIBONUCLEASE H"/>
    <property type="match status" value="1"/>
</dbReference>
<keyword evidence="2" id="KW-1185">Reference proteome</keyword>
<dbReference type="Proteomes" id="UP001307889">
    <property type="component" value="Chromosome 1"/>
</dbReference>
<dbReference type="PANTHER" id="PTHR47331">
    <property type="entry name" value="PHD-TYPE DOMAIN-CONTAINING PROTEIN"/>
    <property type="match status" value="1"/>
</dbReference>
<name>A0ABN7AB66_9HEMI</name>
<organism evidence="1 2">
    <name type="scientific">Nesidiocoris tenuis</name>
    <dbReference type="NCBI Taxonomy" id="355587"/>
    <lineage>
        <taxon>Eukaryota</taxon>
        <taxon>Metazoa</taxon>
        <taxon>Ecdysozoa</taxon>
        <taxon>Arthropoda</taxon>
        <taxon>Hexapoda</taxon>
        <taxon>Insecta</taxon>
        <taxon>Pterygota</taxon>
        <taxon>Neoptera</taxon>
        <taxon>Paraneoptera</taxon>
        <taxon>Hemiptera</taxon>
        <taxon>Heteroptera</taxon>
        <taxon>Panheteroptera</taxon>
        <taxon>Cimicomorpha</taxon>
        <taxon>Miridae</taxon>
        <taxon>Dicyphina</taxon>
        <taxon>Nesidiocoris</taxon>
    </lineage>
</organism>
<reference evidence="1 2" key="1">
    <citation type="submission" date="2023-09" db="EMBL/GenBank/DDBJ databases">
        <title>Nesidiocoris tenuis whole genome shotgun sequence.</title>
        <authorList>
            <person name="Shibata T."/>
            <person name="Shimoda M."/>
            <person name="Kobayashi T."/>
            <person name="Uehara T."/>
        </authorList>
    </citation>
    <scope>NUCLEOTIDE SEQUENCE [LARGE SCALE GENOMIC DNA]</scope>
    <source>
        <strain evidence="1 2">Japan</strain>
    </source>
</reference>
<gene>
    <name evidence="1" type="ORF">NTJ_02368</name>
</gene>
<protein>
    <submittedName>
        <fullName evidence="1">Retrotransposon protein</fullName>
    </submittedName>
</protein>
<dbReference type="EMBL" id="AP028909">
    <property type="protein sequence ID" value="BES89561.1"/>
    <property type="molecule type" value="Genomic_DNA"/>
</dbReference>
<proteinExistence type="predicted"/>
<evidence type="ECO:0000313" key="1">
    <source>
        <dbReference type="EMBL" id="BES89561.1"/>
    </source>
</evidence>
<sequence length="153" mass="17626">MGESEEIDVLLGADAWPYIMTDSIIRFEDDLMAINTKLGWSIIGSSKENTNVSSALIVILLTQAHLKNFWELETLGIKDPSIKKTQAERNNEVEDFFKETVTRNENGRYVVRLPWIEGHQELRPNKEIAQKRLLATTKKLKNLGRYENYDCVI</sequence>
<evidence type="ECO:0000313" key="2">
    <source>
        <dbReference type="Proteomes" id="UP001307889"/>
    </source>
</evidence>
<accession>A0ABN7AB66</accession>